<dbReference type="AlphaFoldDB" id="A0A1M5GCD0"/>
<feature type="transmembrane region" description="Helical" evidence="3">
    <location>
        <begin position="110"/>
        <end position="131"/>
    </location>
</feature>
<comment type="similarity">
    <text evidence="1 2">Belongs to the BioY family.</text>
</comment>
<dbReference type="STRING" id="1121391.SAMN02745206_03103"/>
<sequence>MPLESIRQMVLVCLMTALTAVGAQIAVPIGPVPMVLTNLFVLLAGLLLGPRRGAAAMGLYLLLGAVGLPVFANFKGGFAHLLGPTGGYLLGFVGASWIAGAVSHPKPNRFADILAVILGTLVIYAVGVPWLKAVTGMTWAKTLAVGMLPFLAGDAAKAAAAVMLAWSIRPALVRHMPVVSA</sequence>
<dbReference type="PANTHER" id="PTHR34295:SF1">
    <property type="entry name" value="BIOTIN TRANSPORTER BIOY"/>
    <property type="match status" value="1"/>
</dbReference>
<keyword evidence="2" id="KW-1003">Cell membrane</keyword>
<dbReference type="Gene3D" id="1.10.1760.20">
    <property type="match status" value="1"/>
</dbReference>
<keyword evidence="3" id="KW-1133">Transmembrane helix</keyword>
<organism evidence="4 5">
    <name type="scientific">Desulfacinum infernum DSM 9756</name>
    <dbReference type="NCBI Taxonomy" id="1121391"/>
    <lineage>
        <taxon>Bacteria</taxon>
        <taxon>Pseudomonadati</taxon>
        <taxon>Thermodesulfobacteriota</taxon>
        <taxon>Syntrophobacteria</taxon>
        <taxon>Syntrophobacterales</taxon>
        <taxon>Syntrophobacteraceae</taxon>
        <taxon>Desulfacinum</taxon>
    </lineage>
</organism>
<evidence type="ECO:0000313" key="5">
    <source>
        <dbReference type="Proteomes" id="UP000184076"/>
    </source>
</evidence>
<dbReference type="PIRSF" id="PIRSF016661">
    <property type="entry name" value="BioY"/>
    <property type="match status" value="1"/>
</dbReference>
<keyword evidence="5" id="KW-1185">Reference proteome</keyword>
<feature type="transmembrane region" description="Helical" evidence="3">
    <location>
        <begin position="143"/>
        <end position="166"/>
    </location>
</feature>
<dbReference type="InterPro" id="IPR003784">
    <property type="entry name" value="BioY"/>
</dbReference>
<dbReference type="PANTHER" id="PTHR34295">
    <property type="entry name" value="BIOTIN TRANSPORTER BIOY"/>
    <property type="match status" value="1"/>
</dbReference>
<dbReference type="Proteomes" id="UP000184076">
    <property type="component" value="Unassembled WGS sequence"/>
</dbReference>
<comment type="subcellular location">
    <subcellularLocation>
        <location evidence="2">Cell membrane</location>
        <topology evidence="2">Multi-pass membrane protein</topology>
    </subcellularLocation>
</comment>
<dbReference type="GO" id="GO:0015225">
    <property type="term" value="F:biotin transmembrane transporter activity"/>
    <property type="evidence" value="ECO:0007669"/>
    <property type="project" value="UniProtKB-UniRule"/>
</dbReference>
<evidence type="ECO:0000256" key="2">
    <source>
        <dbReference type="PIRNR" id="PIRNR016661"/>
    </source>
</evidence>
<keyword evidence="2 3" id="KW-0472">Membrane</keyword>
<evidence type="ECO:0000256" key="1">
    <source>
        <dbReference type="ARBA" id="ARBA00010692"/>
    </source>
</evidence>
<feature type="transmembrane region" description="Helical" evidence="3">
    <location>
        <begin position="78"/>
        <end position="98"/>
    </location>
</feature>
<gene>
    <name evidence="4" type="ORF">SAMN02745206_03103</name>
</gene>
<evidence type="ECO:0000256" key="3">
    <source>
        <dbReference type="SAM" id="Phobius"/>
    </source>
</evidence>
<protein>
    <recommendedName>
        <fullName evidence="2">Biotin transporter</fullName>
    </recommendedName>
</protein>
<dbReference type="GO" id="GO:0005886">
    <property type="term" value="C:plasma membrane"/>
    <property type="evidence" value="ECO:0007669"/>
    <property type="project" value="UniProtKB-SubCell"/>
</dbReference>
<evidence type="ECO:0000313" key="4">
    <source>
        <dbReference type="EMBL" id="SHG01346.1"/>
    </source>
</evidence>
<dbReference type="Pfam" id="PF02632">
    <property type="entry name" value="BioY"/>
    <property type="match status" value="1"/>
</dbReference>
<accession>A0A1M5GCD0</accession>
<proteinExistence type="inferred from homology"/>
<dbReference type="EMBL" id="FQVB01000036">
    <property type="protein sequence ID" value="SHG01346.1"/>
    <property type="molecule type" value="Genomic_DNA"/>
</dbReference>
<name>A0A1M5GCD0_9BACT</name>
<dbReference type="OrthoDB" id="9803495at2"/>
<keyword evidence="2" id="KW-0813">Transport</keyword>
<keyword evidence="3" id="KW-0812">Transmembrane</keyword>
<reference evidence="5" key="1">
    <citation type="submission" date="2016-11" db="EMBL/GenBank/DDBJ databases">
        <authorList>
            <person name="Varghese N."/>
            <person name="Submissions S."/>
        </authorList>
    </citation>
    <scope>NUCLEOTIDE SEQUENCE [LARGE SCALE GENOMIC DNA]</scope>
    <source>
        <strain evidence="5">DSM 9756</strain>
    </source>
</reference>
<dbReference type="RefSeq" id="WP_073041064.1">
    <property type="nucleotide sequence ID" value="NZ_FQVB01000036.1"/>
</dbReference>
<feature type="transmembrane region" description="Helical" evidence="3">
    <location>
        <begin position="54"/>
        <end position="72"/>
    </location>
</feature>
<feature type="transmembrane region" description="Helical" evidence="3">
    <location>
        <begin position="32"/>
        <end position="49"/>
    </location>
</feature>